<dbReference type="InterPro" id="IPR036259">
    <property type="entry name" value="MFS_trans_sf"/>
</dbReference>
<dbReference type="RefSeq" id="WP_097323039.1">
    <property type="nucleotide sequence ID" value="NZ_OBDY01000013.1"/>
</dbReference>
<comment type="subcellular location">
    <subcellularLocation>
        <location evidence="1">Cell membrane</location>
        <topology evidence="1">Multi-pass membrane protein</topology>
    </subcellularLocation>
</comment>
<feature type="transmembrane region" description="Helical" evidence="7">
    <location>
        <begin position="342"/>
        <end position="361"/>
    </location>
</feature>
<evidence type="ECO:0000256" key="2">
    <source>
        <dbReference type="ARBA" id="ARBA00022448"/>
    </source>
</evidence>
<dbReference type="GO" id="GO:0022857">
    <property type="term" value="F:transmembrane transporter activity"/>
    <property type="evidence" value="ECO:0007669"/>
    <property type="project" value="InterPro"/>
</dbReference>
<feature type="transmembrane region" description="Helical" evidence="7">
    <location>
        <begin position="492"/>
        <end position="512"/>
    </location>
</feature>
<protein>
    <submittedName>
        <fullName evidence="9">Drug resistance transporter, EmrB/QacA subfamily</fullName>
    </submittedName>
</protein>
<dbReference type="Proteomes" id="UP000219612">
    <property type="component" value="Unassembled WGS sequence"/>
</dbReference>
<dbReference type="EMBL" id="OBDY01000013">
    <property type="protein sequence ID" value="SNY53123.1"/>
    <property type="molecule type" value="Genomic_DNA"/>
</dbReference>
<dbReference type="InterPro" id="IPR011701">
    <property type="entry name" value="MFS"/>
</dbReference>
<reference evidence="9 10" key="1">
    <citation type="submission" date="2017-09" db="EMBL/GenBank/DDBJ databases">
        <authorList>
            <person name="Ehlers B."/>
            <person name="Leendertz F.H."/>
        </authorList>
    </citation>
    <scope>NUCLEOTIDE SEQUENCE [LARGE SCALE GENOMIC DNA]</scope>
    <source>
        <strain evidence="9 10">CGMCC 4.6857</strain>
    </source>
</reference>
<feature type="domain" description="Major facilitator superfamily (MFS) profile" evidence="8">
    <location>
        <begin position="23"/>
        <end position="458"/>
    </location>
</feature>
<keyword evidence="4 7" id="KW-0812">Transmembrane</keyword>
<keyword evidence="3" id="KW-1003">Cell membrane</keyword>
<feature type="transmembrane region" description="Helical" evidence="7">
    <location>
        <begin position="308"/>
        <end position="330"/>
    </location>
</feature>
<feature type="transmembrane region" description="Helical" evidence="7">
    <location>
        <begin position="177"/>
        <end position="197"/>
    </location>
</feature>
<keyword evidence="6 7" id="KW-0472">Membrane</keyword>
<keyword evidence="5 7" id="KW-1133">Transmembrane helix</keyword>
<evidence type="ECO:0000256" key="1">
    <source>
        <dbReference type="ARBA" id="ARBA00004651"/>
    </source>
</evidence>
<dbReference type="PANTHER" id="PTHR42718">
    <property type="entry name" value="MAJOR FACILITATOR SUPERFAMILY MULTIDRUG TRANSPORTER MFSC"/>
    <property type="match status" value="1"/>
</dbReference>
<organism evidence="9 10">
    <name type="scientific">Paractinoplanes atraurantiacus</name>
    <dbReference type="NCBI Taxonomy" id="1036182"/>
    <lineage>
        <taxon>Bacteria</taxon>
        <taxon>Bacillati</taxon>
        <taxon>Actinomycetota</taxon>
        <taxon>Actinomycetes</taxon>
        <taxon>Micromonosporales</taxon>
        <taxon>Micromonosporaceae</taxon>
        <taxon>Paractinoplanes</taxon>
    </lineage>
</organism>
<feature type="transmembrane region" description="Helical" evidence="7">
    <location>
        <begin position="276"/>
        <end position="302"/>
    </location>
</feature>
<gene>
    <name evidence="9" type="ORF">SAMN05421748_113187</name>
</gene>
<dbReference type="PANTHER" id="PTHR42718:SF42">
    <property type="entry name" value="EXPORT PROTEIN"/>
    <property type="match status" value="1"/>
</dbReference>
<evidence type="ECO:0000313" key="9">
    <source>
        <dbReference type="EMBL" id="SNY53123.1"/>
    </source>
</evidence>
<dbReference type="PROSITE" id="PS50850">
    <property type="entry name" value="MFS"/>
    <property type="match status" value="1"/>
</dbReference>
<proteinExistence type="predicted"/>
<evidence type="ECO:0000256" key="6">
    <source>
        <dbReference type="ARBA" id="ARBA00023136"/>
    </source>
</evidence>
<dbReference type="SUPFAM" id="SSF103473">
    <property type="entry name" value="MFS general substrate transporter"/>
    <property type="match status" value="1"/>
</dbReference>
<evidence type="ECO:0000256" key="5">
    <source>
        <dbReference type="ARBA" id="ARBA00022989"/>
    </source>
</evidence>
<feature type="transmembrane region" description="Helical" evidence="7">
    <location>
        <begin position="89"/>
        <end position="116"/>
    </location>
</feature>
<dbReference type="NCBIfam" id="TIGR00711">
    <property type="entry name" value="efflux_EmrB"/>
    <property type="match status" value="1"/>
</dbReference>
<dbReference type="CDD" id="cd17321">
    <property type="entry name" value="MFS_MMR_MDR_like"/>
    <property type="match status" value="1"/>
</dbReference>
<dbReference type="GO" id="GO:0005886">
    <property type="term" value="C:plasma membrane"/>
    <property type="evidence" value="ECO:0007669"/>
    <property type="project" value="UniProtKB-SubCell"/>
</dbReference>
<evidence type="ECO:0000259" key="8">
    <source>
        <dbReference type="PROSITE" id="PS50850"/>
    </source>
</evidence>
<dbReference type="InterPro" id="IPR004638">
    <property type="entry name" value="EmrB-like"/>
</dbReference>
<feature type="transmembrane region" description="Helical" evidence="7">
    <location>
        <begin position="21"/>
        <end position="45"/>
    </location>
</feature>
<dbReference type="OrthoDB" id="7375466at2"/>
<feature type="transmembrane region" description="Helical" evidence="7">
    <location>
        <begin position="209"/>
        <end position="229"/>
    </location>
</feature>
<evidence type="ECO:0000256" key="7">
    <source>
        <dbReference type="SAM" id="Phobius"/>
    </source>
</evidence>
<feature type="transmembrane region" description="Helical" evidence="7">
    <location>
        <begin position="235"/>
        <end position="255"/>
    </location>
</feature>
<feature type="transmembrane region" description="Helical" evidence="7">
    <location>
        <begin position="367"/>
        <end position="387"/>
    </location>
</feature>
<dbReference type="Gene3D" id="1.20.1250.20">
    <property type="entry name" value="MFS general substrate transporter like domains"/>
    <property type="match status" value="1"/>
</dbReference>
<sequence>MTTLTKAPTAPAPVSRRTKPWLSLIAVAFGLFMVGLDGSIVSIANPEIGRDLNASTAGLQWVTNSYLLALAASLILGGKLGDRFGRRTYYLVGVAGFTVASVAIGLSGSITGVIVFRAVQGFFGGLLMPNTLGILRAAFPPKKFGMAVGIWAMVSSVSTALGPIIGGLLVEHVNWESVFYVNAPIGVIALAVSAFVLPQSKNSTGRHRFDIPGIVLLAAGLVVMVFGVVKGETWGWGSAATLGTIAAGLVILVVFGWHETRVEHPLLPMRLFRNRALTIGTVLTAVNFFVLLGSIFYVMLYLQNVRGYTPVMAGVLTLPLSLASVVASPLGAALTDRFGPRLTMPLGMALQALASFGLLLLQTNSSYAVMWPSFILLGLGVGMIMAASSEAIVGNAPVRDAGVAGGLQATALQIGGALGTSVLVSLISSKAGATLYTSLTGAGVPAPLATGLLEAKDAVAMGVAPVSPDMTADIRSAVVDGAAQAFINGLHVAALTTAILCLAAAAVAVAGVRRGPSPTEGVAAH</sequence>
<keyword evidence="2" id="KW-0813">Transport</keyword>
<name>A0A285IZ72_9ACTN</name>
<dbReference type="InterPro" id="IPR020846">
    <property type="entry name" value="MFS_dom"/>
</dbReference>
<dbReference type="Gene3D" id="1.20.1720.10">
    <property type="entry name" value="Multidrug resistance protein D"/>
    <property type="match status" value="1"/>
</dbReference>
<feature type="transmembrane region" description="Helical" evidence="7">
    <location>
        <begin position="57"/>
        <end position="77"/>
    </location>
</feature>
<evidence type="ECO:0000313" key="10">
    <source>
        <dbReference type="Proteomes" id="UP000219612"/>
    </source>
</evidence>
<keyword evidence="10" id="KW-1185">Reference proteome</keyword>
<dbReference type="AlphaFoldDB" id="A0A285IZ72"/>
<evidence type="ECO:0000256" key="3">
    <source>
        <dbReference type="ARBA" id="ARBA00022475"/>
    </source>
</evidence>
<accession>A0A285IZ72</accession>
<feature type="transmembrane region" description="Helical" evidence="7">
    <location>
        <begin position="146"/>
        <end position="165"/>
    </location>
</feature>
<dbReference type="Pfam" id="PF07690">
    <property type="entry name" value="MFS_1"/>
    <property type="match status" value="1"/>
</dbReference>
<evidence type="ECO:0000256" key="4">
    <source>
        <dbReference type="ARBA" id="ARBA00022692"/>
    </source>
</evidence>